<feature type="region of interest" description="Disordered" evidence="1">
    <location>
        <begin position="46"/>
        <end position="65"/>
    </location>
</feature>
<gene>
    <name evidence="2" type="ORF">CELE_Y7A5A.5</name>
    <name evidence="2 4" type="ORF">Y7A5A.5</name>
</gene>
<protein>
    <submittedName>
        <fullName evidence="2">Uncharacterized protein</fullName>
    </submittedName>
</protein>
<organism evidence="2 3">
    <name type="scientific">Caenorhabditis elegans</name>
    <dbReference type="NCBI Taxonomy" id="6239"/>
    <lineage>
        <taxon>Eukaryota</taxon>
        <taxon>Metazoa</taxon>
        <taxon>Ecdysozoa</taxon>
        <taxon>Nematoda</taxon>
        <taxon>Chromadorea</taxon>
        <taxon>Rhabditida</taxon>
        <taxon>Rhabditina</taxon>
        <taxon>Rhabditomorpha</taxon>
        <taxon>Rhabditoidea</taxon>
        <taxon>Rhabditidae</taxon>
        <taxon>Peloderinae</taxon>
        <taxon>Caenorhabditis</taxon>
    </lineage>
</organism>
<dbReference type="HOGENOM" id="CLU_3016194_0_0_1"/>
<dbReference type="PIR" id="T27437">
    <property type="entry name" value="T27437"/>
</dbReference>
<dbReference type="Proteomes" id="UP000001940">
    <property type="component" value="Chromosome X"/>
</dbReference>
<dbReference type="Bgee" id="WBGene00012411">
    <property type="expression patterns" value="Expressed in anatomical system and 3 other cell types or tissues"/>
</dbReference>
<evidence type="ECO:0000313" key="3">
    <source>
        <dbReference type="Proteomes" id="UP000001940"/>
    </source>
</evidence>
<name>Q9XVY9_CAEEL</name>
<evidence type="ECO:0000256" key="1">
    <source>
        <dbReference type="SAM" id="MobiDB-lite"/>
    </source>
</evidence>
<reference evidence="2 3" key="1">
    <citation type="journal article" date="1998" name="Science">
        <title>Genome sequence of the nematode C. elegans: a platform for investigating biology.</title>
        <authorList>
            <consortium name="The C. elegans sequencing consortium"/>
            <person name="Sulson J.E."/>
            <person name="Waterston R."/>
        </authorList>
    </citation>
    <scope>NUCLEOTIDE SEQUENCE [LARGE SCALE GENOMIC DNA]</scope>
    <source>
        <strain evidence="2 3">Bristol N2</strain>
    </source>
</reference>
<dbReference type="AGR" id="WB:WBGene00012411"/>
<dbReference type="AlphaFoldDB" id="Q9XVY9"/>
<accession>Q9XVY9</accession>
<proteinExistence type="predicted"/>
<dbReference type="STRING" id="6239.Y7A5A.5.1"/>
<dbReference type="EMBL" id="BX284606">
    <property type="protein sequence ID" value="CAA22465.2"/>
    <property type="molecule type" value="Genomic_DNA"/>
</dbReference>
<dbReference type="InParanoid" id="Q9XVY9"/>
<evidence type="ECO:0000313" key="2">
    <source>
        <dbReference type="EMBL" id="CAA22465.2"/>
    </source>
</evidence>
<sequence length="65" mass="7440">MERDMAKYGLMLIGGDAAKTRLLFLTVSFFQFYKIGDATGDPKILNHDTRQSKWTTRDDSRKPGK</sequence>
<dbReference type="WormBase" id="Y7A5A.5">
    <property type="protein sequence ID" value="CE53514"/>
    <property type="gene ID" value="WBGene00012411"/>
</dbReference>
<evidence type="ECO:0000313" key="4">
    <source>
        <dbReference type="WormBase" id="Y7A5A.5"/>
    </source>
</evidence>
<dbReference type="UCSC" id="Y7A5A.5">
    <property type="organism name" value="c. elegans"/>
</dbReference>
<keyword evidence="3" id="KW-1185">Reference proteome</keyword>